<dbReference type="Pfam" id="PF08241">
    <property type="entry name" value="Methyltransf_11"/>
    <property type="match status" value="1"/>
</dbReference>
<evidence type="ECO:0000256" key="2">
    <source>
        <dbReference type="ARBA" id="ARBA00022603"/>
    </source>
</evidence>
<keyword evidence="3" id="KW-0808">Transferase</keyword>
<dbReference type="InterPro" id="IPR013216">
    <property type="entry name" value="Methyltransf_11"/>
</dbReference>
<dbReference type="CDD" id="cd02440">
    <property type="entry name" value="AdoMet_MTases"/>
    <property type="match status" value="1"/>
</dbReference>
<keyword evidence="6" id="KW-1185">Reference proteome</keyword>
<feature type="domain" description="Methyltransferase type 11" evidence="4">
    <location>
        <begin position="62"/>
        <end position="152"/>
    </location>
</feature>
<comment type="caution">
    <text evidence="5">The sequence shown here is derived from an EMBL/GenBank/DDBJ whole genome shotgun (WGS) entry which is preliminary data.</text>
</comment>
<protein>
    <submittedName>
        <fullName evidence="5">Trans-aconitate 3-methyltransferase</fullName>
    </submittedName>
</protein>
<comment type="similarity">
    <text evidence="1">Belongs to the methyltransferase superfamily.</text>
</comment>
<reference evidence="5 6" key="1">
    <citation type="journal article" date="2021" name="Elife">
        <title>Chloroplast acquisition without the gene transfer in kleptoplastic sea slugs, Plakobranchus ocellatus.</title>
        <authorList>
            <person name="Maeda T."/>
            <person name="Takahashi S."/>
            <person name="Yoshida T."/>
            <person name="Shimamura S."/>
            <person name="Takaki Y."/>
            <person name="Nagai Y."/>
            <person name="Toyoda A."/>
            <person name="Suzuki Y."/>
            <person name="Arimoto A."/>
            <person name="Ishii H."/>
            <person name="Satoh N."/>
            <person name="Nishiyama T."/>
            <person name="Hasebe M."/>
            <person name="Maruyama T."/>
            <person name="Minagawa J."/>
            <person name="Obokata J."/>
            <person name="Shigenobu S."/>
        </authorList>
    </citation>
    <scope>NUCLEOTIDE SEQUENCE [LARGE SCALE GENOMIC DNA]</scope>
</reference>
<dbReference type="EMBL" id="BLXT01007055">
    <property type="protein sequence ID" value="GFO36394.1"/>
    <property type="molecule type" value="Genomic_DNA"/>
</dbReference>
<keyword evidence="2" id="KW-0489">Methyltransferase</keyword>
<sequence>MCATEIAQAKAMMSTTVDKTKMYADLDQSKAYAEFRPRYSDELFKAIVDYCKETNPNLNMAVDVGCGPGMSTIGFTKYFKKVIGVDVSETQIACAPKNIPNAEFRTGYSDKLPFIKSGTVDLFCSGESFNLMPQKETFAEADRVLRPGGTIALFGYDVMKASKPEINAVIQKLWIKFLPYWPKESTMIFDKFRNVTLPYSDFKRREDLQITGNMNMTEYIGLMKSLWPFVAYSKDHPEEDVAGELERDMLETLNQVNAPGDKTFDFAWDLFVLMGHKPKN</sequence>
<dbReference type="AlphaFoldDB" id="A0AAV4CWV5"/>
<gene>
    <name evidence="5" type="ORF">PoB_006289900</name>
</gene>
<evidence type="ECO:0000313" key="6">
    <source>
        <dbReference type="Proteomes" id="UP000735302"/>
    </source>
</evidence>
<evidence type="ECO:0000259" key="4">
    <source>
        <dbReference type="Pfam" id="PF08241"/>
    </source>
</evidence>
<organism evidence="5 6">
    <name type="scientific">Plakobranchus ocellatus</name>
    <dbReference type="NCBI Taxonomy" id="259542"/>
    <lineage>
        <taxon>Eukaryota</taxon>
        <taxon>Metazoa</taxon>
        <taxon>Spiralia</taxon>
        <taxon>Lophotrochozoa</taxon>
        <taxon>Mollusca</taxon>
        <taxon>Gastropoda</taxon>
        <taxon>Heterobranchia</taxon>
        <taxon>Euthyneura</taxon>
        <taxon>Panpulmonata</taxon>
        <taxon>Sacoglossa</taxon>
        <taxon>Placobranchoidea</taxon>
        <taxon>Plakobranchidae</taxon>
        <taxon>Plakobranchus</taxon>
    </lineage>
</organism>
<evidence type="ECO:0000313" key="5">
    <source>
        <dbReference type="EMBL" id="GFO36394.1"/>
    </source>
</evidence>
<evidence type="ECO:0000256" key="1">
    <source>
        <dbReference type="ARBA" id="ARBA00008361"/>
    </source>
</evidence>
<dbReference type="GO" id="GO:0008757">
    <property type="term" value="F:S-adenosylmethionine-dependent methyltransferase activity"/>
    <property type="evidence" value="ECO:0007669"/>
    <property type="project" value="InterPro"/>
</dbReference>
<dbReference type="Proteomes" id="UP000735302">
    <property type="component" value="Unassembled WGS sequence"/>
</dbReference>
<dbReference type="Gene3D" id="3.40.50.150">
    <property type="entry name" value="Vaccinia Virus protein VP39"/>
    <property type="match status" value="1"/>
</dbReference>
<evidence type="ECO:0000256" key="3">
    <source>
        <dbReference type="ARBA" id="ARBA00022679"/>
    </source>
</evidence>
<name>A0AAV4CWV5_9GAST</name>
<dbReference type="PANTHER" id="PTHR44942">
    <property type="entry name" value="METHYLTRANSF_11 DOMAIN-CONTAINING PROTEIN"/>
    <property type="match status" value="1"/>
</dbReference>
<dbReference type="PANTHER" id="PTHR44942:SF4">
    <property type="entry name" value="METHYLTRANSFERASE TYPE 11 DOMAIN-CONTAINING PROTEIN"/>
    <property type="match status" value="1"/>
</dbReference>
<dbReference type="GO" id="GO:0032259">
    <property type="term" value="P:methylation"/>
    <property type="evidence" value="ECO:0007669"/>
    <property type="project" value="UniProtKB-KW"/>
</dbReference>
<dbReference type="InterPro" id="IPR029063">
    <property type="entry name" value="SAM-dependent_MTases_sf"/>
</dbReference>
<accession>A0AAV4CWV5</accession>
<dbReference type="SUPFAM" id="SSF53335">
    <property type="entry name" value="S-adenosyl-L-methionine-dependent methyltransferases"/>
    <property type="match status" value="1"/>
</dbReference>
<dbReference type="InterPro" id="IPR051052">
    <property type="entry name" value="Diverse_substrate_MTase"/>
</dbReference>
<proteinExistence type="inferred from homology"/>